<evidence type="ECO:0000256" key="12">
    <source>
        <dbReference type="PROSITE-ProRule" id="PRU00169"/>
    </source>
</evidence>
<evidence type="ECO:0000256" key="5">
    <source>
        <dbReference type="ARBA" id="ARBA00022741"/>
    </source>
</evidence>
<gene>
    <name evidence="15" type="ORF">CCE28_14035</name>
</gene>
<evidence type="ECO:0000256" key="6">
    <source>
        <dbReference type="ARBA" id="ARBA00022840"/>
    </source>
</evidence>
<name>A0A267MG95_9FIRM</name>
<dbReference type="InterPro" id="IPR011006">
    <property type="entry name" value="CheY-like_superfamily"/>
</dbReference>
<keyword evidence="7" id="KW-0805">Transcription regulation</keyword>
<keyword evidence="4 12" id="KW-0597">Phosphoprotein</keyword>
<dbReference type="Gene3D" id="3.40.50.2300">
    <property type="match status" value="1"/>
</dbReference>
<dbReference type="Gene3D" id="1.10.10.60">
    <property type="entry name" value="Homeodomain-like"/>
    <property type="match status" value="1"/>
</dbReference>
<dbReference type="GO" id="GO:0000160">
    <property type="term" value="P:phosphorelay signal transduction system"/>
    <property type="evidence" value="ECO:0007669"/>
    <property type="project" value="InterPro"/>
</dbReference>
<protein>
    <recommendedName>
        <fullName evidence="2">Stage 0 sporulation protein A homolog</fullName>
    </recommendedName>
</protein>
<keyword evidence="16" id="KW-1185">Reference proteome</keyword>
<dbReference type="PROSITE" id="PS50110">
    <property type="entry name" value="RESPONSE_REGULATORY"/>
    <property type="match status" value="1"/>
</dbReference>
<dbReference type="PROSITE" id="PS00675">
    <property type="entry name" value="SIGMA54_INTERACT_1"/>
    <property type="match status" value="1"/>
</dbReference>
<dbReference type="GO" id="GO:0005737">
    <property type="term" value="C:cytoplasm"/>
    <property type="evidence" value="ECO:0007669"/>
    <property type="project" value="UniProtKB-SubCell"/>
</dbReference>
<comment type="subcellular location">
    <subcellularLocation>
        <location evidence="1">Cytoplasm</location>
    </subcellularLocation>
</comment>
<dbReference type="OrthoDB" id="9803970at2"/>
<dbReference type="GO" id="GO:0043565">
    <property type="term" value="F:sequence-specific DNA binding"/>
    <property type="evidence" value="ECO:0007669"/>
    <property type="project" value="InterPro"/>
</dbReference>
<dbReference type="GO" id="GO:0005524">
    <property type="term" value="F:ATP binding"/>
    <property type="evidence" value="ECO:0007669"/>
    <property type="project" value="UniProtKB-KW"/>
</dbReference>
<dbReference type="SMART" id="SM00448">
    <property type="entry name" value="REC"/>
    <property type="match status" value="1"/>
</dbReference>
<dbReference type="Pfam" id="PF02954">
    <property type="entry name" value="HTH_8"/>
    <property type="match status" value="1"/>
</dbReference>
<dbReference type="SMART" id="SM00382">
    <property type="entry name" value="AAA"/>
    <property type="match status" value="1"/>
</dbReference>
<dbReference type="RefSeq" id="WP_095134364.1">
    <property type="nucleotide sequence ID" value="NZ_NIBG01000013.1"/>
</dbReference>
<keyword evidence="10" id="KW-0804">Transcription</keyword>
<dbReference type="SUPFAM" id="SSF52172">
    <property type="entry name" value="CheY-like"/>
    <property type="match status" value="1"/>
</dbReference>
<dbReference type="FunFam" id="3.40.50.2300:FF:000018">
    <property type="entry name" value="DNA-binding transcriptional regulator NtrC"/>
    <property type="match status" value="1"/>
</dbReference>
<keyword evidence="3" id="KW-0963">Cytoplasm</keyword>
<keyword evidence="5" id="KW-0547">Nucleotide-binding</keyword>
<dbReference type="SUPFAM" id="SSF46689">
    <property type="entry name" value="Homeodomain-like"/>
    <property type="match status" value="1"/>
</dbReference>
<feature type="modified residue" description="4-aspartylphosphate" evidence="12">
    <location>
        <position position="53"/>
    </location>
</feature>
<dbReference type="Pfam" id="PF00072">
    <property type="entry name" value="Response_reg"/>
    <property type="match status" value="1"/>
</dbReference>
<evidence type="ECO:0000256" key="7">
    <source>
        <dbReference type="ARBA" id="ARBA00023015"/>
    </source>
</evidence>
<organism evidence="15 16">
    <name type="scientific">Anaeromicrobium sediminis</name>
    <dbReference type="NCBI Taxonomy" id="1478221"/>
    <lineage>
        <taxon>Bacteria</taxon>
        <taxon>Bacillati</taxon>
        <taxon>Bacillota</taxon>
        <taxon>Clostridia</taxon>
        <taxon>Peptostreptococcales</taxon>
        <taxon>Thermotaleaceae</taxon>
        <taxon>Anaeromicrobium</taxon>
    </lineage>
</organism>
<dbReference type="InterPro" id="IPR027417">
    <property type="entry name" value="P-loop_NTPase"/>
</dbReference>
<evidence type="ECO:0000259" key="13">
    <source>
        <dbReference type="PROSITE" id="PS50045"/>
    </source>
</evidence>
<evidence type="ECO:0000313" key="16">
    <source>
        <dbReference type="Proteomes" id="UP000216024"/>
    </source>
</evidence>
<dbReference type="Proteomes" id="UP000216024">
    <property type="component" value="Unassembled WGS sequence"/>
</dbReference>
<dbReference type="InterPro" id="IPR001789">
    <property type="entry name" value="Sig_transdc_resp-reg_receiver"/>
</dbReference>
<dbReference type="InterPro" id="IPR002197">
    <property type="entry name" value="HTH_Fis"/>
</dbReference>
<dbReference type="PANTHER" id="PTHR32071">
    <property type="entry name" value="TRANSCRIPTIONAL REGULATORY PROTEIN"/>
    <property type="match status" value="1"/>
</dbReference>
<dbReference type="Pfam" id="PF25601">
    <property type="entry name" value="AAA_lid_14"/>
    <property type="match status" value="1"/>
</dbReference>
<dbReference type="FunFam" id="3.40.50.300:FF:000006">
    <property type="entry name" value="DNA-binding transcriptional regulator NtrC"/>
    <property type="match status" value="1"/>
</dbReference>
<evidence type="ECO:0000256" key="11">
    <source>
        <dbReference type="ARBA" id="ARBA00024867"/>
    </source>
</evidence>
<reference evidence="15 16" key="1">
    <citation type="submission" date="2017-06" db="EMBL/GenBank/DDBJ databases">
        <title>Draft genome sequence of anaerobic fermentative bacterium Anaeromicrobium sediminis DY2726D isolated from West Pacific Ocean sediments.</title>
        <authorList>
            <person name="Zeng X."/>
        </authorList>
    </citation>
    <scope>NUCLEOTIDE SEQUENCE [LARGE SCALE GENOMIC DNA]</scope>
    <source>
        <strain evidence="15 16">DY2726D</strain>
    </source>
</reference>
<keyword evidence="8" id="KW-0238">DNA-binding</keyword>
<dbReference type="InterPro" id="IPR025662">
    <property type="entry name" value="Sigma_54_int_dom_ATP-bd_1"/>
</dbReference>
<keyword evidence="6" id="KW-0067">ATP-binding</keyword>
<dbReference type="PRINTS" id="PR01590">
    <property type="entry name" value="HTHFIS"/>
</dbReference>
<sequence length="449" mass="51433">MHKKILIADDEKNMIWAMKKALKNEEYKIITASNGVEAIEKVKTNEPDLVLLDLRMPKKDGMEALKEIKEFNTNVPVIMITAHGTMESAIEAMKIGALDYISKPFDVEELKLQIRKALDIGHMKEQIEFLTEELKDKTGKLIIGNSDKMKEVLAIVNRVAKSPATILITGESGTGKELIANAIHYNSERKNKPYIKVNCGAIPESLLESELFGHEKGAFTGATNRKPGRFERADAGTIFLDEVGELSPATQVKLLRILQEKEIERVGGTELIKVDVRVVSATNRDLKKMVEEGDFREDLYYRLNVIPIELPALRERKEDIPQLIDYFIQRYCKEMRRDKINISDDALEMLVNYNWKGNIRELENVIERLVILSQGNTIYRDDLPREILLQNKETCEFILPKEGINLEEVEKGLIQQALDKMNYNQTKAAQLLGITRHTLIYRMEKYNMK</sequence>
<dbReference type="FunFam" id="1.10.8.60:FF:000014">
    <property type="entry name" value="DNA-binding transcriptional regulator NtrC"/>
    <property type="match status" value="1"/>
</dbReference>
<keyword evidence="9" id="KW-0010">Activator</keyword>
<evidence type="ECO:0000256" key="9">
    <source>
        <dbReference type="ARBA" id="ARBA00023159"/>
    </source>
</evidence>
<dbReference type="Gene3D" id="1.10.8.60">
    <property type="match status" value="1"/>
</dbReference>
<feature type="domain" description="Response regulatory" evidence="14">
    <location>
        <begin position="4"/>
        <end position="118"/>
    </location>
</feature>
<dbReference type="InterPro" id="IPR009057">
    <property type="entry name" value="Homeodomain-like_sf"/>
</dbReference>
<evidence type="ECO:0000256" key="8">
    <source>
        <dbReference type="ARBA" id="ARBA00023125"/>
    </source>
</evidence>
<evidence type="ECO:0000256" key="2">
    <source>
        <dbReference type="ARBA" id="ARBA00018672"/>
    </source>
</evidence>
<dbReference type="AlphaFoldDB" id="A0A267MG95"/>
<evidence type="ECO:0000256" key="1">
    <source>
        <dbReference type="ARBA" id="ARBA00004496"/>
    </source>
</evidence>
<comment type="function">
    <text evidence="11">May play the central regulatory role in sporulation. It may be an element of the effector pathway responsible for the activation of sporulation genes in response to nutritional stress. Spo0A may act in concert with spo0H (a sigma factor) to control the expression of some genes that are critical to the sporulation process.</text>
</comment>
<dbReference type="GO" id="GO:0006355">
    <property type="term" value="P:regulation of DNA-templated transcription"/>
    <property type="evidence" value="ECO:0007669"/>
    <property type="project" value="InterPro"/>
</dbReference>
<comment type="caution">
    <text evidence="15">The sequence shown here is derived from an EMBL/GenBank/DDBJ whole genome shotgun (WGS) entry which is preliminary data.</text>
</comment>
<evidence type="ECO:0000256" key="3">
    <source>
        <dbReference type="ARBA" id="ARBA00022490"/>
    </source>
</evidence>
<evidence type="ECO:0000313" key="15">
    <source>
        <dbReference type="EMBL" id="PAB58599.1"/>
    </source>
</evidence>
<dbReference type="Pfam" id="PF00158">
    <property type="entry name" value="Sigma54_activat"/>
    <property type="match status" value="1"/>
</dbReference>
<evidence type="ECO:0000256" key="10">
    <source>
        <dbReference type="ARBA" id="ARBA00023163"/>
    </source>
</evidence>
<dbReference type="SUPFAM" id="SSF52540">
    <property type="entry name" value="P-loop containing nucleoside triphosphate hydrolases"/>
    <property type="match status" value="1"/>
</dbReference>
<feature type="domain" description="Sigma-54 factor interaction" evidence="13">
    <location>
        <begin position="142"/>
        <end position="371"/>
    </location>
</feature>
<evidence type="ECO:0000256" key="4">
    <source>
        <dbReference type="ARBA" id="ARBA00022553"/>
    </source>
</evidence>
<dbReference type="Gene3D" id="3.40.50.300">
    <property type="entry name" value="P-loop containing nucleotide triphosphate hydrolases"/>
    <property type="match status" value="1"/>
</dbReference>
<proteinExistence type="predicted"/>
<dbReference type="InterPro" id="IPR002078">
    <property type="entry name" value="Sigma_54_int"/>
</dbReference>
<dbReference type="CDD" id="cd00009">
    <property type="entry name" value="AAA"/>
    <property type="match status" value="1"/>
</dbReference>
<dbReference type="EMBL" id="NIBG01000013">
    <property type="protein sequence ID" value="PAB58599.1"/>
    <property type="molecule type" value="Genomic_DNA"/>
</dbReference>
<accession>A0A267MG95</accession>
<dbReference type="PROSITE" id="PS50045">
    <property type="entry name" value="SIGMA54_INTERACT_4"/>
    <property type="match status" value="1"/>
</dbReference>
<evidence type="ECO:0000259" key="14">
    <source>
        <dbReference type="PROSITE" id="PS50110"/>
    </source>
</evidence>
<dbReference type="PANTHER" id="PTHR32071:SF113">
    <property type="entry name" value="ALGINATE BIOSYNTHESIS TRANSCRIPTIONAL REGULATORY PROTEIN ALGB"/>
    <property type="match status" value="1"/>
</dbReference>
<dbReference type="InterPro" id="IPR003593">
    <property type="entry name" value="AAA+_ATPase"/>
</dbReference>
<dbReference type="InterPro" id="IPR058031">
    <property type="entry name" value="AAA_lid_NorR"/>
</dbReference>